<keyword evidence="3" id="KW-1185">Reference proteome</keyword>
<evidence type="ECO:0000256" key="1">
    <source>
        <dbReference type="SAM" id="SignalP"/>
    </source>
</evidence>
<organism evidence="2 3">
    <name type="scientific">Caenorhabditis nigoni</name>
    <dbReference type="NCBI Taxonomy" id="1611254"/>
    <lineage>
        <taxon>Eukaryota</taxon>
        <taxon>Metazoa</taxon>
        <taxon>Ecdysozoa</taxon>
        <taxon>Nematoda</taxon>
        <taxon>Chromadorea</taxon>
        <taxon>Rhabditida</taxon>
        <taxon>Rhabditina</taxon>
        <taxon>Rhabditomorpha</taxon>
        <taxon>Rhabditoidea</taxon>
        <taxon>Rhabditidae</taxon>
        <taxon>Peloderinae</taxon>
        <taxon>Caenorhabditis</taxon>
    </lineage>
</organism>
<name>A0A2G5TQY0_9PELO</name>
<gene>
    <name evidence="2" type="primary">Cnig_chr_V.g21211</name>
    <name evidence="2" type="ORF">B9Z55_021211</name>
</gene>
<proteinExistence type="predicted"/>
<feature type="signal peptide" evidence="1">
    <location>
        <begin position="1"/>
        <end position="15"/>
    </location>
</feature>
<protein>
    <submittedName>
        <fullName evidence="2">Uncharacterized protein</fullName>
    </submittedName>
</protein>
<feature type="chain" id="PRO_5013848727" evidence="1">
    <location>
        <begin position="16"/>
        <end position="167"/>
    </location>
</feature>
<dbReference type="AlphaFoldDB" id="A0A2G5TQY0"/>
<sequence>MKIFGILLILGTVYSTPPFIQNLYNRMVKDLMSDIVLAAERNETGIVSGIFQLPEESDKKTVLEIIQILKIVKFDIIAAKFSYDHQTLEARMNISGRIEKVFPKFSTTWIFKRNRNSPIGWIVDKIRTSNLEKRRFGPGESGWETAACATEPLICAILAKKKNEIRN</sequence>
<comment type="caution">
    <text evidence="2">The sequence shown here is derived from an EMBL/GenBank/DDBJ whole genome shotgun (WGS) entry which is preliminary data.</text>
</comment>
<dbReference type="Proteomes" id="UP000230233">
    <property type="component" value="Chromosome V"/>
</dbReference>
<dbReference type="EMBL" id="PDUG01000005">
    <property type="protein sequence ID" value="PIC29709.1"/>
    <property type="molecule type" value="Genomic_DNA"/>
</dbReference>
<dbReference type="OrthoDB" id="10360436at2759"/>
<evidence type="ECO:0000313" key="2">
    <source>
        <dbReference type="EMBL" id="PIC29709.1"/>
    </source>
</evidence>
<evidence type="ECO:0000313" key="3">
    <source>
        <dbReference type="Proteomes" id="UP000230233"/>
    </source>
</evidence>
<keyword evidence="1" id="KW-0732">Signal</keyword>
<reference evidence="3" key="1">
    <citation type="submission" date="2017-10" db="EMBL/GenBank/DDBJ databases">
        <title>Rapid genome shrinkage in a self-fertile nematode reveals novel sperm competition proteins.</title>
        <authorList>
            <person name="Yin D."/>
            <person name="Schwarz E.M."/>
            <person name="Thomas C.G."/>
            <person name="Felde R.L."/>
            <person name="Korf I.F."/>
            <person name="Cutter A.D."/>
            <person name="Schartner C.M."/>
            <person name="Ralston E.J."/>
            <person name="Meyer B.J."/>
            <person name="Haag E.S."/>
        </authorList>
    </citation>
    <scope>NUCLEOTIDE SEQUENCE [LARGE SCALE GENOMIC DNA]</scope>
    <source>
        <strain evidence="3">JU1422</strain>
    </source>
</reference>
<accession>A0A2G5TQY0</accession>